<dbReference type="EMBL" id="JBHSQJ010000072">
    <property type="protein sequence ID" value="MFC5909028.1"/>
    <property type="molecule type" value="Genomic_DNA"/>
</dbReference>
<dbReference type="InterPro" id="IPR041669">
    <property type="entry name" value="TetR_C_15"/>
</dbReference>
<name>A0ABW1G3L9_9ACTN</name>
<organism evidence="4 5">
    <name type="scientific">Streptacidiphilus monticola</name>
    <dbReference type="NCBI Taxonomy" id="2161674"/>
    <lineage>
        <taxon>Bacteria</taxon>
        <taxon>Bacillati</taxon>
        <taxon>Actinomycetota</taxon>
        <taxon>Actinomycetes</taxon>
        <taxon>Kitasatosporales</taxon>
        <taxon>Streptomycetaceae</taxon>
        <taxon>Streptacidiphilus</taxon>
    </lineage>
</organism>
<dbReference type="PANTHER" id="PTHR30055:SF226">
    <property type="entry name" value="HTH-TYPE TRANSCRIPTIONAL REGULATOR PKSA"/>
    <property type="match status" value="1"/>
</dbReference>
<dbReference type="InterPro" id="IPR001647">
    <property type="entry name" value="HTH_TetR"/>
</dbReference>
<evidence type="ECO:0000256" key="2">
    <source>
        <dbReference type="PROSITE-ProRule" id="PRU00335"/>
    </source>
</evidence>
<dbReference type="PRINTS" id="PR00455">
    <property type="entry name" value="HTHTETR"/>
</dbReference>
<dbReference type="PROSITE" id="PS01081">
    <property type="entry name" value="HTH_TETR_1"/>
    <property type="match status" value="1"/>
</dbReference>
<keyword evidence="5" id="KW-1185">Reference proteome</keyword>
<dbReference type="InterPro" id="IPR050109">
    <property type="entry name" value="HTH-type_TetR-like_transc_reg"/>
</dbReference>
<dbReference type="InterPro" id="IPR023772">
    <property type="entry name" value="DNA-bd_HTH_TetR-type_CS"/>
</dbReference>
<reference evidence="5" key="1">
    <citation type="journal article" date="2019" name="Int. J. Syst. Evol. Microbiol.">
        <title>The Global Catalogue of Microorganisms (GCM) 10K type strain sequencing project: providing services to taxonomists for standard genome sequencing and annotation.</title>
        <authorList>
            <consortium name="The Broad Institute Genomics Platform"/>
            <consortium name="The Broad Institute Genome Sequencing Center for Infectious Disease"/>
            <person name="Wu L."/>
            <person name="Ma J."/>
        </authorList>
    </citation>
    <scope>NUCLEOTIDE SEQUENCE [LARGE SCALE GENOMIC DNA]</scope>
    <source>
        <strain evidence="5">JCM 4816</strain>
    </source>
</reference>
<evidence type="ECO:0000256" key="1">
    <source>
        <dbReference type="ARBA" id="ARBA00023125"/>
    </source>
</evidence>
<evidence type="ECO:0000313" key="5">
    <source>
        <dbReference type="Proteomes" id="UP001596174"/>
    </source>
</evidence>
<keyword evidence="1 2" id="KW-0238">DNA-binding</keyword>
<protein>
    <submittedName>
        <fullName evidence="4">TetR family transcriptional regulator</fullName>
    </submittedName>
</protein>
<feature type="DNA-binding region" description="H-T-H motif" evidence="2">
    <location>
        <begin position="42"/>
        <end position="61"/>
    </location>
</feature>
<dbReference type="PROSITE" id="PS50977">
    <property type="entry name" value="HTH_TETR_2"/>
    <property type="match status" value="1"/>
</dbReference>
<evidence type="ECO:0000259" key="3">
    <source>
        <dbReference type="PROSITE" id="PS50977"/>
    </source>
</evidence>
<dbReference type="Proteomes" id="UP001596174">
    <property type="component" value="Unassembled WGS sequence"/>
</dbReference>
<sequence length="212" mass="22983">MAEQVETATRPKRRQARGERRIEQLLAAAGEVFAESGYSATTTNAIAARAGVSPGTLYQYFPNKDAIADALGEVFAAKLNELHLMLAVDPDDAELPPLAEVLDAAVLTTVRFNRENPACPVLFMGPDAPQRLVDVHAPLHAELLARMGALLGRYAPEVPEDRIRDVAEVTVAAFKGILPLLVAADEQRLPQLVEEMEQLLLGYFSRALGLTT</sequence>
<dbReference type="InterPro" id="IPR009057">
    <property type="entry name" value="Homeodomain-like_sf"/>
</dbReference>
<comment type="caution">
    <text evidence="4">The sequence shown here is derived from an EMBL/GenBank/DDBJ whole genome shotgun (WGS) entry which is preliminary data.</text>
</comment>
<feature type="domain" description="HTH tetR-type" evidence="3">
    <location>
        <begin position="19"/>
        <end position="79"/>
    </location>
</feature>
<dbReference type="Pfam" id="PF17918">
    <property type="entry name" value="TetR_C_15"/>
    <property type="match status" value="1"/>
</dbReference>
<dbReference type="SUPFAM" id="SSF46689">
    <property type="entry name" value="Homeodomain-like"/>
    <property type="match status" value="1"/>
</dbReference>
<dbReference type="PANTHER" id="PTHR30055">
    <property type="entry name" value="HTH-TYPE TRANSCRIPTIONAL REGULATOR RUTR"/>
    <property type="match status" value="1"/>
</dbReference>
<dbReference type="Gene3D" id="1.10.357.10">
    <property type="entry name" value="Tetracycline Repressor, domain 2"/>
    <property type="match status" value="1"/>
</dbReference>
<evidence type="ECO:0000313" key="4">
    <source>
        <dbReference type="EMBL" id="MFC5909028.1"/>
    </source>
</evidence>
<proteinExistence type="predicted"/>
<dbReference type="Pfam" id="PF00440">
    <property type="entry name" value="TetR_N"/>
    <property type="match status" value="1"/>
</dbReference>
<gene>
    <name evidence="4" type="ORF">ACFP3V_17605</name>
</gene>
<accession>A0ABW1G3L9</accession>
<dbReference type="RefSeq" id="WP_380584456.1">
    <property type="nucleotide sequence ID" value="NZ_JBHSQJ010000072.1"/>
</dbReference>